<comment type="caution">
    <text evidence="1">The sequence shown here is derived from an EMBL/GenBank/DDBJ whole genome shotgun (WGS) entry which is preliminary data.</text>
</comment>
<dbReference type="Proteomes" id="UP000077857">
    <property type="component" value="Unassembled WGS sequence"/>
</dbReference>
<dbReference type="AlphaFoldDB" id="A0A177NCG9"/>
<accession>A0A177NCG9</accession>
<dbReference type="EMBL" id="LUUJ01000080">
    <property type="protein sequence ID" value="OAI15746.1"/>
    <property type="molecule type" value="Genomic_DNA"/>
</dbReference>
<organism evidence="1 2">
    <name type="scientific">Methylomonas koyamae</name>
    <dbReference type="NCBI Taxonomy" id="702114"/>
    <lineage>
        <taxon>Bacteria</taxon>
        <taxon>Pseudomonadati</taxon>
        <taxon>Pseudomonadota</taxon>
        <taxon>Gammaproteobacteria</taxon>
        <taxon>Methylococcales</taxon>
        <taxon>Methylococcaceae</taxon>
        <taxon>Methylomonas</taxon>
    </lineage>
</organism>
<reference evidence="1 2" key="1">
    <citation type="submission" date="2016-03" db="EMBL/GenBank/DDBJ databases">
        <authorList>
            <person name="Ploux O."/>
        </authorList>
    </citation>
    <scope>NUCLEOTIDE SEQUENCE [LARGE SCALE GENOMIC DNA]</scope>
    <source>
        <strain evidence="1 2">R-45378</strain>
    </source>
</reference>
<proteinExistence type="predicted"/>
<name>A0A177NCG9_9GAMM</name>
<evidence type="ECO:0000313" key="1">
    <source>
        <dbReference type="EMBL" id="OAI15746.1"/>
    </source>
</evidence>
<protein>
    <submittedName>
        <fullName evidence="1">Uncharacterized protein</fullName>
    </submittedName>
</protein>
<sequence>MSTLIEIPESLQFYFSNDQNASAINQILESESVPLGLSWQEIEQYNKAKVSAQVTQLDYWLLLKKIWELTWGISINELNINEVDPDYYEDEYSADYTWSEDCFYKTYKFNDSHLFLFSCFDERTLRLGFYVESKNGTYEISNALELSEEWGDADNETRRTLTNFIDLRGKDKVDIEPFPKLAHDAITKLKIVP</sequence>
<gene>
    <name evidence="1" type="ORF">A1507_13040</name>
</gene>
<dbReference type="RefSeq" id="WP_054759550.1">
    <property type="nucleotide sequence ID" value="NZ_AP019778.1"/>
</dbReference>
<evidence type="ECO:0000313" key="2">
    <source>
        <dbReference type="Proteomes" id="UP000077857"/>
    </source>
</evidence>